<keyword evidence="3" id="KW-1185">Reference proteome</keyword>
<dbReference type="AlphaFoldDB" id="A0A371E1R0"/>
<evidence type="ECO:0000256" key="1">
    <source>
        <dbReference type="SAM" id="MobiDB-lite"/>
    </source>
</evidence>
<gene>
    <name evidence="2" type="ORF">CR513_61927</name>
</gene>
<dbReference type="Proteomes" id="UP000257109">
    <property type="component" value="Unassembled WGS sequence"/>
</dbReference>
<feature type="non-terminal residue" evidence="2">
    <location>
        <position position="1"/>
    </location>
</feature>
<protein>
    <submittedName>
        <fullName evidence="2">Uncharacterized protein</fullName>
    </submittedName>
</protein>
<evidence type="ECO:0000313" key="2">
    <source>
        <dbReference type="EMBL" id="RDX59027.1"/>
    </source>
</evidence>
<comment type="caution">
    <text evidence="2">The sequence shown here is derived from an EMBL/GenBank/DDBJ whole genome shotgun (WGS) entry which is preliminary data.</text>
</comment>
<proteinExistence type="predicted"/>
<name>A0A371E1R0_MUCPR</name>
<accession>A0A371E1R0</accession>
<dbReference type="EMBL" id="QJKJ01017222">
    <property type="protein sequence ID" value="RDX59027.1"/>
    <property type="molecule type" value="Genomic_DNA"/>
</dbReference>
<reference evidence="2" key="1">
    <citation type="submission" date="2018-05" db="EMBL/GenBank/DDBJ databases">
        <title>Draft genome of Mucuna pruriens seed.</title>
        <authorList>
            <person name="Nnadi N.E."/>
            <person name="Vos R."/>
            <person name="Hasami M.H."/>
            <person name="Devisetty U.K."/>
            <person name="Aguiy J.C."/>
        </authorList>
    </citation>
    <scope>NUCLEOTIDE SEQUENCE [LARGE SCALE GENOMIC DNA]</scope>
    <source>
        <strain evidence="2">JCA_2017</strain>
    </source>
</reference>
<sequence>MYETVKNAKPVDTLTTPWPRNYKSSRHLGPVPYDQRTSQFLVGRARLLHKMDRGQIVGNHHYPNC</sequence>
<evidence type="ECO:0000313" key="3">
    <source>
        <dbReference type="Proteomes" id="UP000257109"/>
    </source>
</evidence>
<feature type="region of interest" description="Disordered" evidence="1">
    <location>
        <begin position="1"/>
        <end position="33"/>
    </location>
</feature>
<organism evidence="2 3">
    <name type="scientific">Mucuna pruriens</name>
    <name type="common">Velvet bean</name>
    <name type="synonym">Dolichos pruriens</name>
    <dbReference type="NCBI Taxonomy" id="157652"/>
    <lineage>
        <taxon>Eukaryota</taxon>
        <taxon>Viridiplantae</taxon>
        <taxon>Streptophyta</taxon>
        <taxon>Embryophyta</taxon>
        <taxon>Tracheophyta</taxon>
        <taxon>Spermatophyta</taxon>
        <taxon>Magnoliopsida</taxon>
        <taxon>eudicotyledons</taxon>
        <taxon>Gunneridae</taxon>
        <taxon>Pentapetalae</taxon>
        <taxon>rosids</taxon>
        <taxon>fabids</taxon>
        <taxon>Fabales</taxon>
        <taxon>Fabaceae</taxon>
        <taxon>Papilionoideae</taxon>
        <taxon>50 kb inversion clade</taxon>
        <taxon>NPAAA clade</taxon>
        <taxon>indigoferoid/millettioid clade</taxon>
        <taxon>Phaseoleae</taxon>
        <taxon>Mucuna</taxon>
    </lineage>
</organism>